<reference evidence="13 14" key="1">
    <citation type="submission" date="2023-01" db="EMBL/GenBank/DDBJ databases">
        <authorList>
            <person name="Whitehead M."/>
        </authorList>
    </citation>
    <scope>NUCLEOTIDE SEQUENCE [LARGE SCALE GENOMIC DNA]</scope>
</reference>
<evidence type="ECO:0000313" key="13">
    <source>
        <dbReference type="EMBL" id="CAI6365251.1"/>
    </source>
</evidence>
<evidence type="ECO:0000256" key="3">
    <source>
        <dbReference type="ARBA" id="ARBA00022679"/>
    </source>
</evidence>
<organism evidence="13 14">
    <name type="scientific">Macrosiphum euphorbiae</name>
    <name type="common">potato aphid</name>
    <dbReference type="NCBI Taxonomy" id="13131"/>
    <lineage>
        <taxon>Eukaryota</taxon>
        <taxon>Metazoa</taxon>
        <taxon>Ecdysozoa</taxon>
        <taxon>Arthropoda</taxon>
        <taxon>Hexapoda</taxon>
        <taxon>Insecta</taxon>
        <taxon>Pterygota</taxon>
        <taxon>Neoptera</taxon>
        <taxon>Paraneoptera</taxon>
        <taxon>Hemiptera</taxon>
        <taxon>Sternorrhyncha</taxon>
        <taxon>Aphidomorpha</taxon>
        <taxon>Aphidoidea</taxon>
        <taxon>Aphididae</taxon>
        <taxon>Macrosiphini</taxon>
        <taxon>Macrosiphum</taxon>
    </lineage>
</organism>
<keyword evidence="4" id="KW-0548">Nucleotidyltransferase</keyword>
<keyword evidence="9" id="KW-0238">DNA-binding</keyword>
<dbReference type="InterPro" id="IPR050951">
    <property type="entry name" value="Retrovirus_Pol_polyprotein"/>
</dbReference>
<dbReference type="GO" id="GO:0003964">
    <property type="term" value="F:RNA-directed DNA polymerase activity"/>
    <property type="evidence" value="ECO:0007669"/>
    <property type="project" value="UniProtKB-KW"/>
</dbReference>
<dbReference type="GO" id="GO:0004190">
    <property type="term" value="F:aspartic-type endopeptidase activity"/>
    <property type="evidence" value="ECO:0007669"/>
    <property type="project" value="UniProtKB-KW"/>
</dbReference>
<dbReference type="PROSITE" id="PS50994">
    <property type="entry name" value="INTEGRASE"/>
    <property type="match status" value="1"/>
</dbReference>
<dbReference type="Gene3D" id="2.40.70.10">
    <property type="entry name" value="Acid Proteases"/>
    <property type="match status" value="1"/>
</dbReference>
<dbReference type="FunFam" id="3.30.70.270:FF:000020">
    <property type="entry name" value="Transposon Tf2-6 polyprotein-like Protein"/>
    <property type="match status" value="1"/>
</dbReference>
<name>A0AAV0XAV1_9HEMI</name>
<dbReference type="Gene3D" id="4.10.60.10">
    <property type="entry name" value="Zinc finger, CCHC-type"/>
    <property type="match status" value="1"/>
</dbReference>
<dbReference type="Gene3D" id="3.30.70.270">
    <property type="match status" value="2"/>
</dbReference>
<dbReference type="Gene3D" id="3.10.20.370">
    <property type="match status" value="1"/>
</dbReference>
<dbReference type="Gene3D" id="3.10.10.10">
    <property type="entry name" value="HIV Type 1 Reverse Transcriptase, subunit A, domain 1"/>
    <property type="match status" value="1"/>
</dbReference>
<dbReference type="Pfam" id="PF17919">
    <property type="entry name" value="RT_RNaseH_2"/>
    <property type="match status" value="1"/>
</dbReference>
<keyword evidence="6" id="KW-0064">Aspartyl protease</keyword>
<evidence type="ECO:0000256" key="5">
    <source>
        <dbReference type="ARBA" id="ARBA00022722"/>
    </source>
</evidence>
<sequence length="1332" mass="151002">MAASNNSGNRSNGNSGIGLTGQISEFNIKDDDFSAWVERFELFILLNEVNVHKKKLMFLTFLGNDGYSLLRDLCIPSKPIDKGYDSLKELLSNYINPKPNLLTERYKFKERKQRSEETIHQFVASLKKLSQFCEFGVNLDDSLRDQVVYGIKDVHIKKRLLSETKLTFKRSVELSLSMEAADKDVSKWESQELNYQKFMKTKNNKSVKDWGKGKLKTEKKESSKGMSGKIVCFCCGVVGHTKPNCKYKSLVCSNCSKVGHLKKVCKIKKSNVNLLEQVNNNLNDDFGDLNVMDNIYLLDSVDCNFIKPFNIKLNVGGNLINFQIDTGSSITAISYDEFMKVKFKTKDLINSDISLKGYTGTLIEPVGFLRVKVLFKDHVVQDLKLYIIKGNGPPIVGRDWIDRLSIPLTDKVYSLTSYSHDSIFKEFSSVFSTVLGCYKPKTFKLYLNDNVKPVFCKPRVLPFTLKDKVSNEIDRLINEKLLIPVETSERATPVVPVVKGDGTIRLCGDYKVTLNKFLKVDRYPIPRVSDLMATLQGASKFCILDLCQAYQQLLLDEDSQKLTTLSTHKGLYVFKRIPYGIASAPGILQREMENVLRDIDGTVAFYDDIIISGKSEEEVCSRLKEVLSKLSLVGFTVKKEKCKLFKDSVTFLGYKIDKDGLHVPETRVKAITAAPIPCNVSQLKAFLGLVTYYGKFIKNMSTIANPLYKLLKNNTAYEWGNDQNKAFDGIKKALLSKEILIHYNPKWPIILACDASPTGIGAVLSHKLPDESEKPIAFISRTLSSSERGYAQIDKEATAIVYAIKYFHQFLYGREFILRTDHKPLVMIFGPKKGIPVMAANRLQRYAIFLSGYNYEIQFIKGTDNGNADALSRLSLEFPDNANNSELDNYSINLITENIKSISDLDICLEVKKHPLLREVFLRVFTGKWDDIKVVSEDMKPYFNRRNEFSIEKGFLLWGHRLVIPPKYRTALLAELHNTHLGIVKMKSIARSYIWWPGIDSDIESITKECMKCLAYSENPPRSILHSWPYPDGPSQRVHLDFLGPVNGKMFIVIIDAFSKWIFVKHMLNITTSSTIKVLCEYFAYCGVPAKLVTDNGSSLCSKEMIDFLKKNRVFHITTPPYNPSTNGAAENLVRTFKNFIKKCKSNSDIEMDIFKFVLSYNSTKHCATGVSPAELHLGRLLPTPFDRLNSFAKYNYNKGIVVAKNNYRGCREKVYLIKDTVMCKNYGTGDVWVPGIILKILSPVTYLVDVGNGMVWKRHVNQIIDRVITKGSEVETLNDGRDDKSTVDNKQIELDQEVASNNNNVSLDSVSKDTFIRKSGRTIKPPKRLNL</sequence>
<keyword evidence="14" id="KW-1185">Reference proteome</keyword>
<dbReference type="InterPro" id="IPR021109">
    <property type="entry name" value="Peptidase_aspartic_dom_sf"/>
</dbReference>
<evidence type="ECO:0000256" key="10">
    <source>
        <dbReference type="ARBA" id="ARBA00023268"/>
    </source>
</evidence>
<keyword evidence="5" id="KW-0540">Nuclease</keyword>
<evidence type="ECO:0000259" key="11">
    <source>
        <dbReference type="PROSITE" id="PS50878"/>
    </source>
</evidence>
<evidence type="ECO:0000256" key="2">
    <source>
        <dbReference type="ARBA" id="ARBA00022670"/>
    </source>
</evidence>
<dbReference type="Pfam" id="PF17921">
    <property type="entry name" value="Integrase_H2C2"/>
    <property type="match status" value="1"/>
</dbReference>
<comment type="caution">
    <text evidence="13">The sequence shown here is derived from an EMBL/GenBank/DDBJ whole genome shotgun (WGS) entry which is preliminary data.</text>
</comment>
<dbReference type="Pfam" id="PF00078">
    <property type="entry name" value="RVT_1"/>
    <property type="match status" value="1"/>
</dbReference>
<keyword evidence="3" id="KW-0808">Transferase</keyword>
<evidence type="ECO:0000256" key="4">
    <source>
        <dbReference type="ARBA" id="ARBA00022695"/>
    </source>
</evidence>
<dbReference type="SUPFAM" id="SSF53098">
    <property type="entry name" value="Ribonuclease H-like"/>
    <property type="match status" value="1"/>
</dbReference>
<dbReference type="InterPro" id="IPR012337">
    <property type="entry name" value="RNaseH-like_sf"/>
</dbReference>
<dbReference type="InterPro" id="IPR043128">
    <property type="entry name" value="Rev_trsase/Diguanyl_cyclase"/>
</dbReference>
<dbReference type="SUPFAM" id="SSF56672">
    <property type="entry name" value="DNA/RNA polymerases"/>
    <property type="match status" value="1"/>
</dbReference>
<gene>
    <name evidence="13" type="ORF">MEUPH1_LOCUS19988</name>
</gene>
<dbReference type="GO" id="GO:0003677">
    <property type="term" value="F:DNA binding"/>
    <property type="evidence" value="ECO:0007669"/>
    <property type="project" value="UniProtKB-KW"/>
</dbReference>
<dbReference type="GO" id="GO:0015074">
    <property type="term" value="P:DNA integration"/>
    <property type="evidence" value="ECO:0007669"/>
    <property type="project" value="InterPro"/>
</dbReference>
<dbReference type="EMBL" id="CARXXK010000004">
    <property type="protein sequence ID" value="CAI6365251.1"/>
    <property type="molecule type" value="Genomic_DNA"/>
</dbReference>
<dbReference type="InterPro" id="IPR036875">
    <property type="entry name" value="Znf_CCHC_sf"/>
</dbReference>
<protein>
    <recommendedName>
        <fullName evidence="1">RNA-directed DNA polymerase</fullName>
        <ecNumber evidence="1">2.7.7.49</ecNumber>
    </recommendedName>
</protein>
<evidence type="ECO:0000256" key="9">
    <source>
        <dbReference type="ARBA" id="ARBA00023125"/>
    </source>
</evidence>
<feature type="domain" description="Integrase catalytic" evidence="12">
    <location>
        <begin position="1030"/>
        <end position="1181"/>
    </location>
</feature>
<keyword evidence="7" id="KW-0255">Endonuclease</keyword>
<dbReference type="InterPro" id="IPR001878">
    <property type="entry name" value="Znf_CCHC"/>
</dbReference>
<dbReference type="Proteomes" id="UP001160148">
    <property type="component" value="Unassembled WGS sequence"/>
</dbReference>
<accession>A0AAV0XAV1</accession>
<dbReference type="GO" id="GO:0008270">
    <property type="term" value="F:zinc ion binding"/>
    <property type="evidence" value="ECO:0007669"/>
    <property type="project" value="InterPro"/>
</dbReference>
<dbReference type="Gene3D" id="1.10.340.70">
    <property type="match status" value="1"/>
</dbReference>
<evidence type="ECO:0000256" key="8">
    <source>
        <dbReference type="ARBA" id="ARBA00022918"/>
    </source>
</evidence>
<evidence type="ECO:0000256" key="6">
    <source>
        <dbReference type="ARBA" id="ARBA00022750"/>
    </source>
</evidence>
<evidence type="ECO:0000256" key="7">
    <source>
        <dbReference type="ARBA" id="ARBA00022759"/>
    </source>
</evidence>
<dbReference type="InterPro" id="IPR000477">
    <property type="entry name" value="RT_dom"/>
</dbReference>
<dbReference type="InterPro" id="IPR043502">
    <property type="entry name" value="DNA/RNA_pol_sf"/>
</dbReference>
<keyword evidence="7" id="KW-0378">Hydrolase</keyword>
<keyword evidence="8" id="KW-0695">RNA-directed DNA polymerase</keyword>
<dbReference type="SUPFAM" id="SSF50630">
    <property type="entry name" value="Acid proteases"/>
    <property type="match status" value="1"/>
</dbReference>
<dbReference type="GO" id="GO:0006508">
    <property type="term" value="P:proteolysis"/>
    <property type="evidence" value="ECO:0007669"/>
    <property type="project" value="UniProtKB-KW"/>
</dbReference>
<keyword evidence="2" id="KW-0645">Protease</keyword>
<dbReference type="InterPro" id="IPR036397">
    <property type="entry name" value="RNaseH_sf"/>
</dbReference>
<dbReference type="SMART" id="SM00343">
    <property type="entry name" value="ZnF_C2HC"/>
    <property type="match status" value="2"/>
</dbReference>
<dbReference type="EC" id="2.7.7.49" evidence="1"/>
<keyword evidence="10" id="KW-0511">Multifunctional enzyme</keyword>
<evidence type="ECO:0000259" key="12">
    <source>
        <dbReference type="PROSITE" id="PS50994"/>
    </source>
</evidence>
<dbReference type="PANTHER" id="PTHR37984:SF5">
    <property type="entry name" value="PROTEIN NYNRIN-LIKE"/>
    <property type="match status" value="1"/>
</dbReference>
<dbReference type="SUPFAM" id="SSF57756">
    <property type="entry name" value="Retrovirus zinc finger-like domains"/>
    <property type="match status" value="1"/>
</dbReference>
<dbReference type="InterPro" id="IPR041577">
    <property type="entry name" value="RT_RNaseH_2"/>
</dbReference>
<dbReference type="InterPro" id="IPR041588">
    <property type="entry name" value="Integrase_H2C2"/>
</dbReference>
<feature type="domain" description="Reverse transcriptase" evidence="11">
    <location>
        <begin position="478"/>
        <end position="656"/>
    </location>
</feature>
<dbReference type="FunFam" id="3.10.20.370:FF:000001">
    <property type="entry name" value="Retrovirus-related Pol polyprotein from transposon 17.6-like protein"/>
    <property type="match status" value="1"/>
</dbReference>
<dbReference type="Gene3D" id="3.30.420.10">
    <property type="entry name" value="Ribonuclease H-like superfamily/Ribonuclease H"/>
    <property type="match status" value="1"/>
</dbReference>
<dbReference type="CDD" id="cd01647">
    <property type="entry name" value="RT_LTR"/>
    <property type="match status" value="1"/>
</dbReference>
<dbReference type="InterPro" id="IPR001584">
    <property type="entry name" value="Integrase_cat-core"/>
</dbReference>
<dbReference type="PROSITE" id="PS50878">
    <property type="entry name" value="RT_POL"/>
    <property type="match status" value="1"/>
</dbReference>
<evidence type="ECO:0000313" key="14">
    <source>
        <dbReference type="Proteomes" id="UP001160148"/>
    </source>
</evidence>
<dbReference type="FunFam" id="1.10.340.70:FF:000003">
    <property type="entry name" value="Protein CBG25708"/>
    <property type="match status" value="1"/>
</dbReference>
<dbReference type="CDD" id="cd09274">
    <property type="entry name" value="RNase_HI_RT_Ty3"/>
    <property type="match status" value="1"/>
</dbReference>
<dbReference type="Pfam" id="PF00665">
    <property type="entry name" value="rve"/>
    <property type="match status" value="1"/>
</dbReference>
<evidence type="ECO:0000256" key="1">
    <source>
        <dbReference type="ARBA" id="ARBA00012493"/>
    </source>
</evidence>
<dbReference type="GO" id="GO:0042575">
    <property type="term" value="C:DNA polymerase complex"/>
    <property type="evidence" value="ECO:0007669"/>
    <property type="project" value="UniProtKB-ARBA"/>
</dbReference>
<dbReference type="PANTHER" id="PTHR37984">
    <property type="entry name" value="PROTEIN CBG26694"/>
    <property type="match status" value="1"/>
</dbReference>
<dbReference type="GO" id="GO:0004519">
    <property type="term" value="F:endonuclease activity"/>
    <property type="evidence" value="ECO:0007669"/>
    <property type="project" value="UniProtKB-KW"/>
</dbReference>
<proteinExistence type="predicted"/>